<feature type="domain" description="CAAX prenyl protease 2/Lysostaphin resistance protein A-like" evidence="2">
    <location>
        <begin position="187"/>
        <end position="281"/>
    </location>
</feature>
<dbReference type="GO" id="GO:0080120">
    <property type="term" value="P:CAAX-box protein maturation"/>
    <property type="evidence" value="ECO:0007669"/>
    <property type="project" value="UniProtKB-ARBA"/>
</dbReference>
<evidence type="ECO:0000259" key="2">
    <source>
        <dbReference type="Pfam" id="PF02517"/>
    </source>
</evidence>
<comment type="caution">
    <text evidence="3">The sequence shown here is derived from an EMBL/GenBank/DDBJ whole genome shotgun (WGS) entry which is preliminary data.</text>
</comment>
<dbReference type="AlphaFoldDB" id="A0A162BP99"/>
<feature type="transmembrane region" description="Helical" evidence="1">
    <location>
        <begin position="245"/>
        <end position="262"/>
    </location>
</feature>
<feature type="transmembrane region" description="Helical" evidence="1">
    <location>
        <begin position="155"/>
        <end position="177"/>
    </location>
</feature>
<evidence type="ECO:0000313" key="3">
    <source>
        <dbReference type="EMBL" id="KZN65047.1"/>
    </source>
</evidence>
<feature type="transmembrane region" description="Helical" evidence="1">
    <location>
        <begin position="183"/>
        <end position="201"/>
    </location>
</feature>
<accession>A0A162BP99</accession>
<dbReference type="PATRIC" id="fig|1365257.3.peg.3134"/>
<keyword evidence="1" id="KW-1133">Transmembrane helix</keyword>
<feature type="transmembrane region" description="Helical" evidence="1">
    <location>
        <begin position="7"/>
        <end position="33"/>
    </location>
</feature>
<organism evidence="3 4">
    <name type="scientific">Pseudoalteromonas luteoviolacea S4060-1</name>
    <dbReference type="NCBI Taxonomy" id="1365257"/>
    <lineage>
        <taxon>Bacteria</taxon>
        <taxon>Pseudomonadati</taxon>
        <taxon>Pseudomonadota</taxon>
        <taxon>Gammaproteobacteria</taxon>
        <taxon>Alteromonadales</taxon>
        <taxon>Pseudoalteromonadaceae</taxon>
        <taxon>Pseudoalteromonas</taxon>
    </lineage>
</organism>
<evidence type="ECO:0000256" key="1">
    <source>
        <dbReference type="SAM" id="Phobius"/>
    </source>
</evidence>
<feature type="transmembrane region" description="Helical" evidence="1">
    <location>
        <begin position="125"/>
        <end position="143"/>
    </location>
</feature>
<feature type="transmembrane region" description="Helical" evidence="1">
    <location>
        <begin position="83"/>
        <end position="105"/>
    </location>
</feature>
<feature type="transmembrane region" description="Helical" evidence="1">
    <location>
        <begin position="269"/>
        <end position="291"/>
    </location>
</feature>
<proteinExistence type="predicted"/>
<dbReference type="Proteomes" id="UP000076661">
    <property type="component" value="Unassembled WGS sequence"/>
</dbReference>
<keyword evidence="1" id="KW-0812">Transmembrane</keyword>
<dbReference type="RefSeq" id="WP_063381694.1">
    <property type="nucleotide sequence ID" value="NZ_AUXX01000023.1"/>
</dbReference>
<dbReference type="Pfam" id="PF02517">
    <property type="entry name" value="Rce1-like"/>
    <property type="match status" value="1"/>
</dbReference>
<keyword evidence="1" id="KW-0472">Membrane</keyword>
<protein>
    <recommendedName>
        <fullName evidence="2">CAAX prenyl protease 2/Lysostaphin resistance protein A-like domain-containing protein</fullName>
    </recommendedName>
</protein>
<feature type="transmembrane region" description="Helical" evidence="1">
    <location>
        <begin position="39"/>
        <end position="71"/>
    </location>
</feature>
<evidence type="ECO:0000313" key="4">
    <source>
        <dbReference type="Proteomes" id="UP000076661"/>
    </source>
</evidence>
<dbReference type="GO" id="GO:0004175">
    <property type="term" value="F:endopeptidase activity"/>
    <property type="evidence" value="ECO:0007669"/>
    <property type="project" value="UniProtKB-ARBA"/>
</dbReference>
<name>A0A162BP99_9GAMM</name>
<reference evidence="3 4" key="1">
    <citation type="submission" date="2013-07" db="EMBL/GenBank/DDBJ databases">
        <title>Comparative Genomic and Metabolomic Analysis of Twelve Strains of Pseudoalteromonas luteoviolacea.</title>
        <authorList>
            <person name="Vynne N.G."/>
            <person name="Mansson M."/>
            <person name="Gram L."/>
        </authorList>
    </citation>
    <scope>NUCLEOTIDE SEQUENCE [LARGE SCALE GENOMIC DNA]</scope>
    <source>
        <strain evidence="3 4">S4060-1</strain>
    </source>
</reference>
<dbReference type="InterPro" id="IPR003675">
    <property type="entry name" value="Rce1/LyrA-like_dom"/>
</dbReference>
<dbReference type="EMBL" id="AUXX01000023">
    <property type="protein sequence ID" value="KZN65047.1"/>
    <property type="molecule type" value="Genomic_DNA"/>
</dbReference>
<feature type="transmembrane region" description="Helical" evidence="1">
    <location>
        <begin position="222"/>
        <end position="239"/>
    </location>
</feature>
<sequence length="292" mass="32435">MNSPFELFGLTLNAGIAVSFLPALLAICAVSIFMHRTSLVLALLSLIFAYYFNIVDIFGVAGVFSLFLMCFGFNYFKQIAVRWMLGLGIFVFAILFFIHAFPGFHNPLVIESYSVSENAVPFSKHLNFDKLMVAIALMALVVPRSKSLKNAKTKQVFTVSTLVILLGLAGGVLSGLVEWDPKLSPILVGWVITNLFITCYAEEAFFRGFLQSQMQKLSQHHQFGQIITVVFSGLLFGIVHLPGGMAYTVIASLLGLGCAYGYQKTNNVLVPIYIHFVFNLMHFCFFTYPFLA</sequence>
<gene>
    <name evidence="3" type="ORF">N478_03295</name>
</gene>